<evidence type="ECO:0000256" key="4">
    <source>
        <dbReference type="SAM" id="SignalP"/>
    </source>
</evidence>
<dbReference type="PANTHER" id="PTHR35089">
    <property type="entry name" value="CHAPERONE PROTEIN SKP"/>
    <property type="match status" value="1"/>
</dbReference>
<name>A0AA51RSR6_9GAMM</name>
<gene>
    <name evidence="5" type="ORF">Q9312_17265</name>
</gene>
<evidence type="ECO:0000313" key="6">
    <source>
        <dbReference type="Proteomes" id="UP001239782"/>
    </source>
</evidence>
<dbReference type="Gene3D" id="3.30.910.20">
    <property type="entry name" value="Skp domain"/>
    <property type="match status" value="1"/>
</dbReference>
<keyword evidence="3" id="KW-0175">Coiled coil</keyword>
<protein>
    <submittedName>
        <fullName evidence="5">OmpH family outer membrane protein</fullName>
    </submittedName>
</protein>
<accession>A0AA51RSR6</accession>
<feature type="signal peptide" evidence="4">
    <location>
        <begin position="1"/>
        <end position="20"/>
    </location>
</feature>
<keyword evidence="2 4" id="KW-0732">Signal</keyword>
<evidence type="ECO:0000256" key="2">
    <source>
        <dbReference type="ARBA" id="ARBA00022729"/>
    </source>
</evidence>
<proteinExistence type="inferred from homology"/>
<keyword evidence="6" id="KW-1185">Reference proteome</keyword>
<reference evidence="5 6" key="1">
    <citation type="submission" date="2023-08" db="EMBL/GenBank/DDBJ databases">
        <title>Pleionea litopenaei sp. nov., isolated from stomach of juvenile Litopenaeus vannamei.</title>
        <authorList>
            <person name="Rho A.M."/>
            <person name="Hwang C.Y."/>
        </authorList>
    </citation>
    <scope>NUCLEOTIDE SEQUENCE [LARGE SCALE GENOMIC DNA]</scope>
    <source>
        <strain evidence="5 6">HL-JVS1</strain>
    </source>
</reference>
<evidence type="ECO:0000256" key="1">
    <source>
        <dbReference type="ARBA" id="ARBA00009091"/>
    </source>
</evidence>
<dbReference type="Pfam" id="PF03938">
    <property type="entry name" value="OmpH"/>
    <property type="match status" value="1"/>
</dbReference>
<organism evidence="5 6">
    <name type="scientific">Pleionea litopenaei</name>
    <dbReference type="NCBI Taxonomy" id="3070815"/>
    <lineage>
        <taxon>Bacteria</taxon>
        <taxon>Pseudomonadati</taxon>
        <taxon>Pseudomonadota</taxon>
        <taxon>Gammaproteobacteria</taxon>
        <taxon>Oceanospirillales</taxon>
        <taxon>Pleioneaceae</taxon>
        <taxon>Pleionea</taxon>
    </lineage>
</organism>
<sequence length="167" mass="18682">MKKFFLIISLVVASITTATAANKIGVVDVQYVLSKAPQRVAISEKLNAEFKERTEELKALVDKGRSIQENAEKNSATMSQQERIETNRQLQELQSQITFKEKTLKEDSARRGQEEQRALYGVISQQIDAVAKEGNFDMIVNREALLWVGESVNISDQVLAKLNAIGN</sequence>
<dbReference type="SUPFAM" id="SSF111384">
    <property type="entry name" value="OmpH-like"/>
    <property type="match status" value="1"/>
</dbReference>
<dbReference type="GO" id="GO:0051082">
    <property type="term" value="F:unfolded protein binding"/>
    <property type="evidence" value="ECO:0007669"/>
    <property type="project" value="InterPro"/>
</dbReference>
<dbReference type="GO" id="GO:0005829">
    <property type="term" value="C:cytosol"/>
    <property type="evidence" value="ECO:0007669"/>
    <property type="project" value="TreeGrafter"/>
</dbReference>
<feature type="chain" id="PRO_5041378346" evidence="4">
    <location>
        <begin position="21"/>
        <end position="167"/>
    </location>
</feature>
<comment type="similarity">
    <text evidence="1">Belongs to the Skp family.</text>
</comment>
<dbReference type="AlphaFoldDB" id="A0AA51RSR6"/>
<dbReference type="EMBL" id="CP133548">
    <property type="protein sequence ID" value="WMS86967.1"/>
    <property type="molecule type" value="Genomic_DNA"/>
</dbReference>
<feature type="coiled-coil region" evidence="3">
    <location>
        <begin position="43"/>
        <end position="110"/>
    </location>
</feature>
<evidence type="ECO:0000256" key="3">
    <source>
        <dbReference type="SAM" id="Coils"/>
    </source>
</evidence>
<dbReference type="InterPro" id="IPR005632">
    <property type="entry name" value="Chaperone_Skp"/>
</dbReference>
<dbReference type="InterPro" id="IPR024930">
    <property type="entry name" value="Skp_dom_sf"/>
</dbReference>
<evidence type="ECO:0000313" key="5">
    <source>
        <dbReference type="EMBL" id="WMS86967.1"/>
    </source>
</evidence>
<dbReference type="PANTHER" id="PTHR35089:SF1">
    <property type="entry name" value="CHAPERONE PROTEIN SKP"/>
    <property type="match status" value="1"/>
</dbReference>
<dbReference type="RefSeq" id="WP_309202103.1">
    <property type="nucleotide sequence ID" value="NZ_CP133548.1"/>
</dbReference>
<dbReference type="Proteomes" id="UP001239782">
    <property type="component" value="Chromosome"/>
</dbReference>
<dbReference type="KEGG" id="plei:Q9312_17265"/>
<dbReference type="GO" id="GO:0050821">
    <property type="term" value="P:protein stabilization"/>
    <property type="evidence" value="ECO:0007669"/>
    <property type="project" value="TreeGrafter"/>
</dbReference>
<dbReference type="SMART" id="SM00935">
    <property type="entry name" value="OmpH"/>
    <property type="match status" value="1"/>
</dbReference>